<protein>
    <recommendedName>
        <fullName evidence="1">DUF7041 domain-containing protein</fullName>
    </recommendedName>
</protein>
<organism evidence="2 3">
    <name type="scientific">Paramuricea clavata</name>
    <name type="common">Red gorgonian</name>
    <name type="synonym">Violescent sea-whip</name>
    <dbReference type="NCBI Taxonomy" id="317549"/>
    <lineage>
        <taxon>Eukaryota</taxon>
        <taxon>Metazoa</taxon>
        <taxon>Cnidaria</taxon>
        <taxon>Anthozoa</taxon>
        <taxon>Octocorallia</taxon>
        <taxon>Malacalcyonacea</taxon>
        <taxon>Plexauridae</taxon>
        <taxon>Paramuricea</taxon>
    </lineage>
</organism>
<feature type="domain" description="DUF7041" evidence="1">
    <location>
        <begin position="122"/>
        <end position="199"/>
    </location>
</feature>
<gene>
    <name evidence="2" type="ORF">PACLA_8A011973</name>
</gene>
<evidence type="ECO:0000313" key="3">
    <source>
        <dbReference type="Proteomes" id="UP001152795"/>
    </source>
</evidence>
<dbReference type="AlphaFoldDB" id="A0A7D9KQZ8"/>
<feature type="non-terminal residue" evidence="2">
    <location>
        <position position="208"/>
    </location>
</feature>
<name>A0A7D9KQZ8_PARCT</name>
<evidence type="ECO:0000313" key="2">
    <source>
        <dbReference type="EMBL" id="CAB4046096.1"/>
    </source>
</evidence>
<dbReference type="InterPro" id="IPR055469">
    <property type="entry name" value="DUF7041"/>
</dbReference>
<sequence length="208" mass="23412">MSSSVRSSTRQKTYDAVLNELFVAIKITTEALNNGKLSSAISGNRVSMLERIKSRFDEARQRLEDSDIEDKESSIDFQEEKVASLILDFFVILDRLEHLSSTKESAVTESISRKTSTKISMRPFEESCPSVWFRQLEIQLEAAAVTKDEEKFAHLQRFLDGPQSLAIAPTLDSSPGVRYQEAKELLLALFLPEKPTRVANIIGARRGE</sequence>
<reference evidence="2" key="1">
    <citation type="submission" date="2020-04" db="EMBL/GenBank/DDBJ databases">
        <authorList>
            <person name="Alioto T."/>
            <person name="Alioto T."/>
            <person name="Gomez Garrido J."/>
        </authorList>
    </citation>
    <scope>NUCLEOTIDE SEQUENCE</scope>
    <source>
        <strain evidence="2">A484AB</strain>
    </source>
</reference>
<evidence type="ECO:0000259" key="1">
    <source>
        <dbReference type="Pfam" id="PF23055"/>
    </source>
</evidence>
<accession>A0A7D9KQZ8</accession>
<dbReference type="EMBL" id="CACRXK020045726">
    <property type="protein sequence ID" value="CAB4046096.1"/>
    <property type="molecule type" value="Genomic_DNA"/>
</dbReference>
<proteinExistence type="predicted"/>
<comment type="caution">
    <text evidence="2">The sequence shown here is derived from an EMBL/GenBank/DDBJ whole genome shotgun (WGS) entry which is preliminary data.</text>
</comment>
<dbReference type="Proteomes" id="UP001152795">
    <property type="component" value="Unassembled WGS sequence"/>
</dbReference>
<dbReference type="Pfam" id="PF23055">
    <property type="entry name" value="DUF7041"/>
    <property type="match status" value="1"/>
</dbReference>
<keyword evidence="3" id="KW-1185">Reference proteome</keyword>